<evidence type="ECO:0000256" key="6">
    <source>
        <dbReference type="SAM" id="Phobius"/>
    </source>
</evidence>
<dbReference type="PROSITE" id="PS50850">
    <property type="entry name" value="MFS"/>
    <property type="match status" value="1"/>
</dbReference>
<dbReference type="InterPro" id="IPR036259">
    <property type="entry name" value="MFS_trans_sf"/>
</dbReference>
<comment type="subcellular location">
    <subcellularLocation>
        <location evidence="1">Membrane</location>
        <topology evidence="1">Multi-pass membrane protein</topology>
    </subcellularLocation>
</comment>
<evidence type="ECO:0000256" key="4">
    <source>
        <dbReference type="ARBA" id="ARBA00023136"/>
    </source>
</evidence>
<gene>
    <name evidence="8" type="ORF">Malapachy_1890</name>
</gene>
<evidence type="ECO:0000313" key="9">
    <source>
        <dbReference type="Proteomes" id="UP000037751"/>
    </source>
</evidence>
<evidence type="ECO:0000259" key="7">
    <source>
        <dbReference type="PROSITE" id="PS50850"/>
    </source>
</evidence>
<dbReference type="Pfam" id="PF07690">
    <property type="entry name" value="MFS_1"/>
    <property type="match status" value="1"/>
</dbReference>
<comment type="caution">
    <text evidence="8">The sequence shown here is derived from an EMBL/GenBank/DDBJ whole genome shotgun (WGS) entry which is preliminary data.</text>
</comment>
<feature type="transmembrane region" description="Helical" evidence="6">
    <location>
        <begin position="144"/>
        <end position="166"/>
    </location>
</feature>
<keyword evidence="2 6" id="KW-0812">Transmembrane</keyword>
<keyword evidence="3 6" id="KW-1133">Transmembrane helix</keyword>
<feature type="transmembrane region" description="Helical" evidence="6">
    <location>
        <begin position="207"/>
        <end position="226"/>
    </location>
</feature>
<dbReference type="SUPFAM" id="SSF103473">
    <property type="entry name" value="MFS general substrate transporter"/>
    <property type="match status" value="1"/>
</dbReference>
<feature type="transmembrane region" description="Helical" evidence="6">
    <location>
        <begin position="324"/>
        <end position="343"/>
    </location>
</feature>
<sequence>MSRVGTFVKTLFTDIWRVHYPEFEKPAGYGLENEKPKAQLMPELEVERDERDLSEDEVKQVGVVIAEATYAVSGYTWYGIAIFLWITYFLYALDNQVIASTTLTVTASKEYLPDGSSVNSSTAYTVQALFTAIAKLVVAKIADIFGRFTALCVTVFCYTLGFLIMAVSQNSADYTGGVVFYGIGNSGVQMVIWIVLADFLSARYRMLGYGLVSLPMFIVFATGPMIQQSLTIKNWRWLPGMFCIMIPVVTGCLMAMLWYLEFKARRTGLVPKHPYLRKGIHYALWNLFLDSDLIGLLLLVGGFAMIVVALIRGGSQYTPWSTDWVIAVLTVGPIILLFILPTYEYFIAPRPFFRRSWLNKEVIIAMLLAFFDNMVFGASFQVIFNWIIVTYGFDSTAKESKYVTFSDTLALTLFGVIAGLIIAYTRRYKWFLVAGTAVRMIGYGLQIRYRHLNSSIVQVVWGQIVQGIGGAFLGEILTLMSQITVRHQDQAMVTSVILTLFSLGNSVGTAVYQAILNDELPKKLDQYAPMLSEAQKQAVALSPTSAFMPASSFGLGLQHGTPAGDAVSTAYNEASVHVVYFAIGISAFLFVLSFFAQDWYLPRSNNVVSDELPEKNPFRMQSDRTYDEAIQVAEKGGPANAALPGTQDETLPSMGSDTTATHMGGLAPPKGEGEPDMIPVAAPGENTEKGNHVMA</sequence>
<evidence type="ECO:0000256" key="2">
    <source>
        <dbReference type="ARBA" id="ARBA00022692"/>
    </source>
</evidence>
<feature type="transmembrane region" description="Helical" evidence="6">
    <location>
        <begin position="283"/>
        <end position="312"/>
    </location>
</feature>
<feature type="region of interest" description="Disordered" evidence="5">
    <location>
        <begin position="637"/>
        <end position="695"/>
    </location>
</feature>
<feature type="transmembrane region" description="Helical" evidence="6">
    <location>
        <begin position="491"/>
        <end position="515"/>
    </location>
</feature>
<dbReference type="AlphaFoldDB" id="A0A0N0RS54"/>
<organism evidence="8 9">
    <name type="scientific">Malassezia pachydermatis</name>
    <dbReference type="NCBI Taxonomy" id="77020"/>
    <lineage>
        <taxon>Eukaryota</taxon>
        <taxon>Fungi</taxon>
        <taxon>Dikarya</taxon>
        <taxon>Basidiomycota</taxon>
        <taxon>Ustilaginomycotina</taxon>
        <taxon>Malasseziomycetes</taxon>
        <taxon>Malasseziales</taxon>
        <taxon>Malasseziaceae</taxon>
        <taxon>Malassezia</taxon>
    </lineage>
</organism>
<evidence type="ECO:0000256" key="5">
    <source>
        <dbReference type="SAM" id="MobiDB-lite"/>
    </source>
</evidence>
<feature type="transmembrane region" description="Helical" evidence="6">
    <location>
        <begin position="363"/>
        <end position="388"/>
    </location>
</feature>
<feature type="transmembrane region" description="Helical" evidence="6">
    <location>
        <begin position="408"/>
        <end position="425"/>
    </location>
</feature>
<feature type="transmembrane region" description="Helical" evidence="6">
    <location>
        <begin position="578"/>
        <end position="596"/>
    </location>
</feature>
<dbReference type="EMBL" id="LGAV01000005">
    <property type="protein sequence ID" value="KOS13572.1"/>
    <property type="molecule type" value="Genomic_DNA"/>
</dbReference>
<dbReference type="GO" id="GO:0005886">
    <property type="term" value="C:plasma membrane"/>
    <property type="evidence" value="ECO:0007669"/>
    <property type="project" value="TreeGrafter"/>
</dbReference>
<accession>A0A0N0RS54</accession>
<proteinExistence type="predicted"/>
<feature type="transmembrane region" description="Helical" evidence="6">
    <location>
        <begin position="430"/>
        <end position="447"/>
    </location>
</feature>
<evidence type="ECO:0000256" key="3">
    <source>
        <dbReference type="ARBA" id="ARBA00022989"/>
    </source>
</evidence>
<feature type="compositionally biased region" description="Polar residues" evidence="5">
    <location>
        <begin position="647"/>
        <end position="661"/>
    </location>
</feature>
<feature type="compositionally biased region" description="Basic and acidic residues" evidence="5">
    <location>
        <begin position="686"/>
        <end position="695"/>
    </location>
</feature>
<evidence type="ECO:0000313" key="8">
    <source>
        <dbReference type="EMBL" id="KOS13572.1"/>
    </source>
</evidence>
<feature type="transmembrane region" description="Helical" evidence="6">
    <location>
        <begin position="238"/>
        <end position="262"/>
    </location>
</feature>
<dbReference type="Gene3D" id="1.20.1250.20">
    <property type="entry name" value="MFS general substrate transporter like domains"/>
    <property type="match status" value="2"/>
</dbReference>
<protein>
    <submittedName>
        <fullName evidence="8">Drug:h+ antiporter</fullName>
    </submittedName>
</protein>
<dbReference type="VEuPathDB" id="FungiDB:Malapachy_1890"/>
<dbReference type="RefSeq" id="XP_017991204.1">
    <property type="nucleotide sequence ID" value="XM_018136386.1"/>
</dbReference>
<evidence type="ECO:0000256" key="1">
    <source>
        <dbReference type="ARBA" id="ARBA00004141"/>
    </source>
</evidence>
<feature type="transmembrane region" description="Helical" evidence="6">
    <location>
        <begin position="178"/>
        <end position="200"/>
    </location>
</feature>
<dbReference type="STRING" id="77020.A0A0N0RS54"/>
<dbReference type="OrthoDB" id="2241241at2759"/>
<feature type="domain" description="Major facilitator superfamily (MFS) profile" evidence="7">
    <location>
        <begin position="80"/>
        <end position="599"/>
    </location>
</feature>
<dbReference type="InterPro" id="IPR020846">
    <property type="entry name" value="MFS_dom"/>
</dbReference>
<dbReference type="InterPro" id="IPR011701">
    <property type="entry name" value="MFS"/>
</dbReference>
<dbReference type="PANTHER" id="PTHR23501:SF87">
    <property type="entry name" value="SIDEROPHORE IRON TRANSPORTER 2"/>
    <property type="match status" value="1"/>
</dbReference>
<reference evidence="8 9" key="1">
    <citation type="submission" date="2015-07" db="EMBL/GenBank/DDBJ databases">
        <title>Draft Genome Sequence of Malassezia furfur CBS1878 and Malassezia pachydermatis CBS1879.</title>
        <authorList>
            <person name="Triana S."/>
            <person name="Ohm R."/>
            <person name="Gonzalez A."/>
            <person name="DeCock H."/>
            <person name="Restrepo S."/>
            <person name="Celis A."/>
        </authorList>
    </citation>
    <scope>NUCLEOTIDE SEQUENCE [LARGE SCALE GENOMIC DNA]</scope>
    <source>
        <strain evidence="8 9">CBS 1879</strain>
    </source>
</reference>
<dbReference type="GO" id="GO:0022857">
    <property type="term" value="F:transmembrane transporter activity"/>
    <property type="evidence" value="ECO:0007669"/>
    <property type="project" value="InterPro"/>
</dbReference>
<feature type="transmembrane region" description="Helical" evidence="6">
    <location>
        <begin position="459"/>
        <end position="479"/>
    </location>
</feature>
<dbReference type="PANTHER" id="PTHR23501">
    <property type="entry name" value="MAJOR FACILITATOR SUPERFAMILY"/>
    <property type="match status" value="1"/>
</dbReference>
<keyword evidence="4 6" id="KW-0472">Membrane</keyword>
<name>A0A0N0RS54_9BASI</name>
<feature type="transmembrane region" description="Helical" evidence="6">
    <location>
        <begin position="75"/>
        <end position="93"/>
    </location>
</feature>
<keyword evidence="9" id="KW-1185">Reference proteome</keyword>
<dbReference type="Proteomes" id="UP000037751">
    <property type="component" value="Unassembled WGS sequence"/>
</dbReference>
<dbReference type="GeneID" id="28728261"/>